<dbReference type="KEGG" id="agv:OJF2_00320"/>
<dbReference type="OrthoDB" id="275859at2"/>
<dbReference type="AlphaFoldDB" id="A0A5B9VUL8"/>
<dbReference type="RefSeq" id="WP_148590153.1">
    <property type="nucleotide sequence ID" value="NZ_CP042997.1"/>
</dbReference>
<gene>
    <name evidence="2" type="ORF">OJF2_00320</name>
</gene>
<dbReference type="EMBL" id="CP042997">
    <property type="protein sequence ID" value="QEH31567.1"/>
    <property type="molecule type" value="Genomic_DNA"/>
</dbReference>
<accession>A0A5B9VUL8</accession>
<keyword evidence="3" id="KW-1185">Reference proteome</keyword>
<evidence type="ECO:0000313" key="3">
    <source>
        <dbReference type="Proteomes" id="UP000324233"/>
    </source>
</evidence>
<sequence>MARVKCRCGEVLEIPADASDRLKCDRCGAKIRIRRSPGPGPAAGDAAGDAASGDGYIRFACPCGRRLKVRAQDRPEAGKCPDCGRIVPVPESAYAAAGAGEASRPSSRGGGAGASSPEGPRTADMDAHDLEQLEEWARRFRERPAAPRPAAAAAPGLPSSPLSPPPISGVKMEAGLRVCSRCGKPLHMSATVCRSCGEPAPRRS</sequence>
<dbReference type="Proteomes" id="UP000324233">
    <property type="component" value="Chromosome"/>
</dbReference>
<feature type="compositionally biased region" description="Low complexity" evidence="1">
    <location>
        <begin position="148"/>
        <end position="160"/>
    </location>
</feature>
<evidence type="ECO:0000256" key="1">
    <source>
        <dbReference type="SAM" id="MobiDB-lite"/>
    </source>
</evidence>
<feature type="compositionally biased region" description="Low complexity" evidence="1">
    <location>
        <begin position="95"/>
        <end position="107"/>
    </location>
</feature>
<evidence type="ECO:0000313" key="2">
    <source>
        <dbReference type="EMBL" id="QEH31567.1"/>
    </source>
</evidence>
<name>A0A5B9VUL8_9BACT</name>
<reference evidence="2 3" key="1">
    <citation type="submission" date="2019-08" db="EMBL/GenBank/DDBJ databases">
        <title>Deep-cultivation of Planctomycetes and their phenomic and genomic characterization uncovers novel biology.</title>
        <authorList>
            <person name="Wiegand S."/>
            <person name="Jogler M."/>
            <person name="Boedeker C."/>
            <person name="Pinto D."/>
            <person name="Vollmers J."/>
            <person name="Rivas-Marin E."/>
            <person name="Kohn T."/>
            <person name="Peeters S.H."/>
            <person name="Heuer A."/>
            <person name="Rast P."/>
            <person name="Oberbeckmann S."/>
            <person name="Bunk B."/>
            <person name="Jeske O."/>
            <person name="Meyerdierks A."/>
            <person name="Storesund J.E."/>
            <person name="Kallscheuer N."/>
            <person name="Luecker S."/>
            <person name="Lage O.M."/>
            <person name="Pohl T."/>
            <person name="Merkel B.J."/>
            <person name="Hornburger P."/>
            <person name="Mueller R.-W."/>
            <person name="Bruemmer F."/>
            <person name="Labrenz M."/>
            <person name="Spormann A.M."/>
            <person name="Op den Camp H."/>
            <person name="Overmann J."/>
            <person name="Amann R."/>
            <person name="Jetten M.S.M."/>
            <person name="Mascher T."/>
            <person name="Medema M.H."/>
            <person name="Devos D.P."/>
            <person name="Kaster A.-K."/>
            <person name="Ovreas L."/>
            <person name="Rohde M."/>
            <person name="Galperin M.Y."/>
            <person name="Jogler C."/>
        </authorList>
    </citation>
    <scope>NUCLEOTIDE SEQUENCE [LARGE SCALE GENOMIC DNA]</scope>
    <source>
        <strain evidence="2 3">OJF2</strain>
    </source>
</reference>
<feature type="region of interest" description="Disordered" evidence="1">
    <location>
        <begin position="95"/>
        <end position="169"/>
    </location>
</feature>
<protein>
    <submittedName>
        <fullName evidence="2">Double zinc ribbon</fullName>
    </submittedName>
</protein>
<feature type="compositionally biased region" description="Basic and acidic residues" evidence="1">
    <location>
        <begin position="121"/>
        <end position="145"/>
    </location>
</feature>
<proteinExistence type="predicted"/>
<organism evidence="2 3">
    <name type="scientific">Aquisphaera giovannonii</name>
    <dbReference type="NCBI Taxonomy" id="406548"/>
    <lineage>
        <taxon>Bacteria</taxon>
        <taxon>Pseudomonadati</taxon>
        <taxon>Planctomycetota</taxon>
        <taxon>Planctomycetia</taxon>
        <taxon>Isosphaerales</taxon>
        <taxon>Isosphaeraceae</taxon>
        <taxon>Aquisphaera</taxon>
    </lineage>
</organism>